<comment type="caution">
    <text evidence="4">The sequence shown here is derived from an EMBL/GenBank/DDBJ whole genome shotgun (WGS) entry which is preliminary data.</text>
</comment>
<dbReference type="InterPro" id="IPR003593">
    <property type="entry name" value="AAA+_ATPase"/>
</dbReference>
<name>A0A934K6S1_9BACT</name>
<dbReference type="GO" id="GO:0005524">
    <property type="term" value="F:ATP binding"/>
    <property type="evidence" value="ECO:0007669"/>
    <property type="project" value="UniProtKB-KW"/>
</dbReference>
<dbReference type="AlphaFoldDB" id="A0A934K6S1"/>
<dbReference type="SUPFAM" id="SSF52540">
    <property type="entry name" value="P-loop containing nucleoside triphosphate hydrolases"/>
    <property type="match status" value="1"/>
</dbReference>
<dbReference type="SMART" id="SM00382">
    <property type="entry name" value="AAA"/>
    <property type="match status" value="1"/>
</dbReference>
<dbReference type="Gene3D" id="3.40.50.300">
    <property type="entry name" value="P-loop containing nucleotide triphosphate hydrolases"/>
    <property type="match status" value="1"/>
</dbReference>
<keyword evidence="1" id="KW-0547">Nucleotide-binding</keyword>
<evidence type="ECO:0000313" key="4">
    <source>
        <dbReference type="EMBL" id="MBJ7597703.1"/>
    </source>
</evidence>
<gene>
    <name evidence="4" type="ORF">JF922_06420</name>
</gene>
<evidence type="ECO:0000256" key="2">
    <source>
        <dbReference type="ARBA" id="ARBA00022840"/>
    </source>
</evidence>
<dbReference type="InterPro" id="IPR017871">
    <property type="entry name" value="ABC_transporter-like_CS"/>
</dbReference>
<dbReference type="Pfam" id="PF00005">
    <property type="entry name" value="ABC_tran"/>
    <property type="match status" value="1"/>
</dbReference>
<dbReference type="PANTHER" id="PTHR24220:SF685">
    <property type="entry name" value="ABC TRANSPORTER RELATED"/>
    <property type="match status" value="1"/>
</dbReference>
<reference evidence="4" key="1">
    <citation type="submission" date="2020-10" db="EMBL/GenBank/DDBJ databases">
        <title>Ca. Dormibacterota MAGs.</title>
        <authorList>
            <person name="Montgomery K."/>
        </authorList>
    </citation>
    <scope>NUCLEOTIDE SEQUENCE [LARGE SCALE GENOMIC DNA]</scope>
    <source>
        <strain evidence="4">SC8812_S17_10</strain>
    </source>
</reference>
<dbReference type="EMBL" id="JAEKNR010000073">
    <property type="protein sequence ID" value="MBJ7597703.1"/>
    <property type="molecule type" value="Genomic_DNA"/>
</dbReference>
<dbReference type="PROSITE" id="PS00211">
    <property type="entry name" value="ABC_TRANSPORTER_1"/>
    <property type="match status" value="1"/>
</dbReference>
<proteinExistence type="predicted"/>
<keyword evidence="5" id="KW-1185">Reference proteome</keyword>
<evidence type="ECO:0000256" key="1">
    <source>
        <dbReference type="ARBA" id="ARBA00022741"/>
    </source>
</evidence>
<sequence length="223" mass="23236">MTETLVVSCEGVGRTYGHGSRKVVALRETTLRVRPGDRIAITGRSGSGKSTLAHLVAGLDEPTSGRLSWPALGPRGELRPGRIGVVFQFASLLPELDVLENVALPLQLRGAPAVQARERARDALADLGLGSLAGQLPEELSGGQAQRVAVARVLATGPSLVVADEPTGQLDHATAAPMLEVLESACDALGAALVLTTHDDRVASRYPLRWNMVDGSLLADGGS</sequence>
<dbReference type="Proteomes" id="UP000612893">
    <property type="component" value="Unassembled WGS sequence"/>
</dbReference>
<evidence type="ECO:0000313" key="5">
    <source>
        <dbReference type="Proteomes" id="UP000612893"/>
    </source>
</evidence>
<feature type="domain" description="ABC transporter" evidence="3">
    <location>
        <begin position="7"/>
        <end position="223"/>
    </location>
</feature>
<accession>A0A934K6S1</accession>
<evidence type="ECO:0000259" key="3">
    <source>
        <dbReference type="PROSITE" id="PS50893"/>
    </source>
</evidence>
<dbReference type="InterPro" id="IPR027417">
    <property type="entry name" value="P-loop_NTPase"/>
</dbReference>
<dbReference type="InterPro" id="IPR015854">
    <property type="entry name" value="ABC_transpr_LolD-like"/>
</dbReference>
<keyword evidence="2 4" id="KW-0067">ATP-binding</keyword>
<dbReference type="PROSITE" id="PS50893">
    <property type="entry name" value="ABC_TRANSPORTER_2"/>
    <property type="match status" value="1"/>
</dbReference>
<organism evidence="4 5">
    <name type="scientific">Candidatus Nephthysia bennettiae</name>
    <dbReference type="NCBI Taxonomy" id="3127016"/>
    <lineage>
        <taxon>Bacteria</taxon>
        <taxon>Bacillati</taxon>
        <taxon>Candidatus Dormiibacterota</taxon>
        <taxon>Candidatus Dormibacteria</taxon>
        <taxon>Candidatus Dormibacterales</taxon>
        <taxon>Candidatus Dormibacteraceae</taxon>
        <taxon>Candidatus Nephthysia</taxon>
    </lineage>
</organism>
<protein>
    <submittedName>
        <fullName evidence="4">ATP-binding cassette domain-containing protein</fullName>
    </submittedName>
</protein>
<dbReference type="PANTHER" id="PTHR24220">
    <property type="entry name" value="IMPORT ATP-BINDING PROTEIN"/>
    <property type="match status" value="1"/>
</dbReference>
<dbReference type="InterPro" id="IPR003439">
    <property type="entry name" value="ABC_transporter-like_ATP-bd"/>
</dbReference>
<dbReference type="RefSeq" id="WP_338200139.1">
    <property type="nucleotide sequence ID" value="NZ_JAEKNR010000073.1"/>
</dbReference>